<dbReference type="EMBL" id="JABFTP020000001">
    <property type="protein sequence ID" value="KAL3265556.1"/>
    <property type="molecule type" value="Genomic_DNA"/>
</dbReference>
<name>A0ABD2MHE8_9CUCU</name>
<dbReference type="Proteomes" id="UP001516400">
    <property type="component" value="Unassembled WGS sequence"/>
</dbReference>
<sequence>MHIINRNELLETFEAFGLRPIFKEPSRITNNSGTCIDNIFSNLESHTYLKDTYDPHLSDHLVQEIKLHTKIAQEINTTIRHNINEENTKKFILALKLVNWDALMEQRAEDSYKNFDGMFQHCFNDSFPRIAVRERPGRKHNTRPNNGISALKRAIEAAQTIHRVQKTA</sequence>
<evidence type="ECO:0000313" key="1">
    <source>
        <dbReference type="EMBL" id="KAL3265556.1"/>
    </source>
</evidence>
<proteinExistence type="predicted"/>
<protein>
    <submittedName>
        <fullName evidence="1">Uncharacterized protein</fullName>
    </submittedName>
</protein>
<evidence type="ECO:0000313" key="2">
    <source>
        <dbReference type="Proteomes" id="UP001516400"/>
    </source>
</evidence>
<organism evidence="1 2">
    <name type="scientific">Cryptolaemus montrouzieri</name>
    <dbReference type="NCBI Taxonomy" id="559131"/>
    <lineage>
        <taxon>Eukaryota</taxon>
        <taxon>Metazoa</taxon>
        <taxon>Ecdysozoa</taxon>
        <taxon>Arthropoda</taxon>
        <taxon>Hexapoda</taxon>
        <taxon>Insecta</taxon>
        <taxon>Pterygota</taxon>
        <taxon>Neoptera</taxon>
        <taxon>Endopterygota</taxon>
        <taxon>Coleoptera</taxon>
        <taxon>Polyphaga</taxon>
        <taxon>Cucujiformia</taxon>
        <taxon>Coccinelloidea</taxon>
        <taxon>Coccinellidae</taxon>
        <taxon>Scymninae</taxon>
        <taxon>Scymnini</taxon>
        <taxon>Cryptolaemus</taxon>
    </lineage>
</organism>
<gene>
    <name evidence="1" type="ORF">HHI36_009761</name>
</gene>
<keyword evidence="2" id="KW-1185">Reference proteome</keyword>
<reference evidence="1 2" key="1">
    <citation type="journal article" date="2021" name="BMC Biol.">
        <title>Horizontally acquired antibacterial genes associated with adaptive radiation of ladybird beetles.</title>
        <authorList>
            <person name="Li H.S."/>
            <person name="Tang X.F."/>
            <person name="Huang Y.H."/>
            <person name="Xu Z.Y."/>
            <person name="Chen M.L."/>
            <person name="Du X.Y."/>
            <person name="Qiu B.Y."/>
            <person name="Chen P.T."/>
            <person name="Zhang W."/>
            <person name="Slipinski A."/>
            <person name="Escalona H.E."/>
            <person name="Waterhouse R.M."/>
            <person name="Zwick A."/>
            <person name="Pang H."/>
        </authorList>
    </citation>
    <scope>NUCLEOTIDE SEQUENCE [LARGE SCALE GENOMIC DNA]</scope>
    <source>
        <strain evidence="1">SYSU2018</strain>
    </source>
</reference>
<comment type="caution">
    <text evidence="1">The sequence shown here is derived from an EMBL/GenBank/DDBJ whole genome shotgun (WGS) entry which is preliminary data.</text>
</comment>
<accession>A0ABD2MHE8</accession>
<dbReference type="AlphaFoldDB" id="A0ABD2MHE8"/>